<dbReference type="Proteomes" id="UP000503462">
    <property type="component" value="Chromosome 1"/>
</dbReference>
<dbReference type="InterPro" id="IPR037136">
    <property type="entry name" value="RNA3'_phos_cyclase_dom_sf"/>
</dbReference>
<dbReference type="InterPro" id="IPR016443">
    <property type="entry name" value="RNA3'_term_phos_cyc_type_2"/>
</dbReference>
<evidence type="ECO:0000259" key="5">
    <source>
        <dbReference type="Pfam" id="PF01137"/>
    </source>
</evidence>
<organism evidence="7 8">
    <name type="scientific">Peltaster fructicola</name>
    <dbReference type="NCBI Taxonomy" id="286661"/>
    <lineage>
        <taxon>Eukaryota</taxon>
        <taxon>Fungi</taxon>
        <taxon>Dikarya</taxon>
        <taxon>Ascomycota</taxon>
        <taxon>Pezizomycotina</taxon>
        <taxon>Dothideomycetes</taxon>
        <taxon>Dothideomycetes incertae sedis</taxon>
        <taxon>Peltaster</taxon>
    </lineage>
</organism>
<name>A0A6H0XL25_9PEZI</name>
<evidence type="ECO:0008006" key="9">
    <source>
        <dbReference type="Google" id="ProtNLM"/>
    </source>
</evidence>
<keyword evidence="3" id="KW-0690">Ribosome biogenesis</keyword>
<dbReference type="InterPro" id="IPR000228">
    <property type="entry name" value="RNA3'_term_phos_cyc"/>
</dbReference>
<dbReference type="OrthoDB" id="1911237at2759"/>
<evidence type="ECO:0000313" key="7">
    <source>
        <dbReference type="EMBL" id="QIW95328.1"/>
    </source>
</evidence>
<comment type="subcellular location">
    <subcellularLocation>
        <location evidence="1">Nucleus</location>
        <location evidence="1">Nucleolus</location>
    </subcellularLocation>
</comment>
<feature type="domain" description="RNA 3'-terminal phosphate cyclase insert" evidence="6">
    <location>
        <begin position="209"/>
        <end position="322"/>
    </location>
</feature>
<gene>
    <name evidence="7" type="ORF">AMS68_000846</name>
</gene>
<dbReference type="InterPro" id="IPR023797">
    <property type="entry name" value="RNA3'_phos_cyclase_dom"/>
</dbReference>
<dbReference type="NCBIfam" id="TIGR03400">
    <property type="entry name" value="18S_RNA_Rcl1p"/>
    <property type="match status" value="1"/>
</dbReference>
<dbReference type="GO" id="GO:0004521">
    <property type="term" value="F:RNA endonuclease activity"/>
    <property type="evidence" value="ECO:0007669"/>
    <property type="project" value="TreeGrafter"/>
</dbReference>
<dbReference type="InterPro" id="IPR036553">
    <property type="entry name" value="RPTC_insert"/>
</dbReference>
<dbReference type="Gene3D" id="3.30.360.20">
    <property type="entry name" value="RNA 3'-terminal phosphate cyclase, insert domain"/>
    <property type="match status" value="1"/>
</dbReference>
<dbReference type="SUPFAM" id="SSF55205">
    <property type="entry name" value="EPT/RTPC-like"/>
    <property type="match status" value="1"/>
</dbReference>
<evidence type="ECO:0000256" key="4">
    <source>
        <dbReference type="ARBA" id="ARBA00023242"/>
    </source>
</evidence>
<dbReference type="AlphaFoldDB" id="A0A6H0XL25"/>
<reference evidence="7 8" key="1">
    <citation type="journal article" date="2016" name="Sci. Rep.">
        <title>Peltaster fructicola genome reveals evolution from an invasive phytopathogen to an ectophytic parasite.</title>
        <authorList>
            <person name="Xu C."/>
            <person name="Chen H."/>
            <person name="Gleason M.L."/>
            <person name="Xu J.R."/>
            <person name="Liu H."/>
            <person name="Zhang R."/>
            <person name="Sun G."/>
        </authorList>
    </citation>
    <scope>NUCLEOTIDE SEQUENCE [LARGE SCALE GENOMIC DNA]</scope>
    <source>
        <strain evidence="7 8">LNHT1506</strain>
    </source>
</reference>
<dbReference type="InterPro" id="IPR013792">
    <property type="entry name" value="RNA3'P_cycl/enolpyr_Trfase_a/b"/>
</dbReference>
<protein>
    <recommendedName>
        <fullName evidence="9">18S rRNA biogenesis protein RCL1</fullName>
    </recommendedName>
</protein>
<dbReference type="CDD" id="cd00875">
    <property type="entry name" value="RNA_Cyclase_Class_I"/>
    <property type="match status" value="1"/>
</dbReference>
<dbReference type="FunFam" id="3.30.360.20:FF:000004">
    <property type="entry name" value="18S rRNA biogenesis protein"/>
    <property type="match status" value="1"/>
</dbReference>
<evidence type="ECO:0000313" key="8">
    <source>
        <dbReference type="Proteomes" id="UP000503462"/>
    </source>
</evidence>
<dbReference type="Gene3D" id="3.65.10.20">
    <property type="entry name" value="RNA 3'-terminal phosphate cyclase domain"/>
    <property type="match status" value="1"/>
</dbReference>
<evidence type="ECO:0000256" key="2">
    <source>
        <dbReference type="ARBA" id="ARBA00007089"/>
    </source>
</evidence>
<dbReference type="PANTHER" id="PTHR11096">
    <property type="entry name" value="RNA 3' TERMINAL PHOSPHATE CYCLASE"/>
    <property type="match status" value="1"/>
</dbReference>
<dbReference type="InterPro" id="IPR013791">
    <property type="entry name" value="RNA3'-term_phos_cycl_insert"/>
</dbReference>
<dbReference type="PANTHER" id="PTHR11096:SF1">
    <property type="entry name" value="RNA 3'-TERMINAL PHOSPHATE CYCLASE-LIKE PROTEIN"/>
    <property type="match status" value="1"/>
</dbReference>
<evidence type="ECO:0000259" key="6">
    <source>
        <dbReference type="Pfam" id="PF05189"/>
    </source>
</evidence>
<keyword evidence="4" id="KW-0539">Nucleus</keyword>
<keyword evidence="8" id="KW-1185">Reference proteome</keyword>
<feature type="domain" description="RNA 3'-terminal phosphate cyclase" evidence="5">
    <location>
        <begin position="13"/>
        <end position="344"/>
    </location>
</feature>
<proteinExistence type="inferred from homology"/>
<evidence type="ECO:0000256" key="1">
    <source>
        <dbReference type="ARBA" id="ARBA00004604"/>
    </source>
</evidence>
<accession>A0A6H0XL25</accession>
<dbReference type="EMBL" id="CP051139">
    <property type="protein sequence ID" value="QIW95328.1"/>
    <property type="molecule type" value="Genomic_DNA"/>
</dbReference>
<dbReference type="GO" id="GO:0005730">
    <property type="term" value="C:nucleolus"/>
    <property type="evidence" value="ECO:0007669"/>
    <property type="project" value="UniProtKB-SubCell"/>
</dbReference>
<comment type="similarity">
    <text evidence="2">Belongs to the RNA 3'-terminal cyclase family. Type 2 subfamily.</text>
</comment>
<dbReference type="Pfam" id="PF05189">
    <property type="entry name" value="RTC_insert"/>
    <property type="match status" value="1"/>
</dbReference>
<dbReference type="Pfam" id="PF01137">
    <property type="entry name" value="RTC"/>
    <property type="match status" value="1"/>
</dbReference>
<sequence>MAADAGAGRTALKFTGSKYLIQRLVLATLTGRTIRISQIRASSHAAPGLAPHEVSFLRLLDEVTNGSQIEFSYTGTTVAYKPGLITGAASGLGAASGVIRHELPADCTRGVSYYLIPLCLLAPFSKAQINVLFTGPGVITSATATGDVSVDTVRTAILPYYKFFGIQNNIELRVLRRSNPGPNGRGGGGEVQLTFGHQIRLPKTMHVLDAGSVKRVRGVAYSTGVAGANNARLIEAARGVLNSFAPDTYIFSDVSSAPLVPAPERGNANAKRKIGLGYGLSLVAETNTGVLYSADTASSPEGGETPEDLGKLCAYQLLESIQQGGCVSAIAAPTVVIMMAMGSEDVGRLVLGKDVVGSESMIQLARDLRAFGMSGWGVRDAVDDEVQLSIVGKGVGNVGRKIA</sequence>
<dbReference type="GO" id="GO:0000479">
    <property type="term" value="P:endonucleolytic cleavage of tricistronic rRNA transcript (SSU-rRNA, 5.8S rRNA, LSU-rRNA)"/>
    <property type="evidence" value="ECO:0007669"/>
    <property type="project" value="TreeGrafter"/>
</dbReference>
<evidence type="ECO:0000256" key="3">
    <source>
        <dbReference type="ARBA" id="ARBA00022517"/>
    </source>
</evidence>